<evidence type="ECO:0000256" key="10">
    <source>
        <dbReference type="PIRSR" id="PIRSR600760-2"/>
    </source>
</evidence>
<dbReference type="AlphaFoldDB" id="A0AAJ5Z2Q2"/>
<feature type="binding site" evidence="10">
    <location>
        <position position="99"/>
    </location>
    <ligand>
        <name>Mg(2+)</name>
        <dbReference type="ChEBI" id="CHEBI:18420"/>
        <label>1</label>
        <note>catalytic</note>
    </ligand>
</feature>
<comment type="cofactor">
    <cofactor evidence="1 10">
        <name>Mg(2+)</name>
        <dbReference type="ChEBI" id="CHEBI:18420"/>
    </cofactor>
</comment>
<dbReference type="SUPFAM" id="SSF56655">
    <property type="entry name" value="Carbohydrate phosphatase"/>
    <property type="match status" value="1"/>
</dbReference>
<dbReference type="Proteomes" id="UP001217582">
    <property type="component" value="Chromosome 3"/>
</dbReference>
<keyword evidence="6 10" id="KW-0460">Magnesium</keyword>
<dbReference type="Gene3D" id="3.40.190.80">
    <property type="match status" value="1"/>
</dbReference>
<evidence type="ECO:0000313" key="12">
    <source>
        <dbReference type="Proteomes" id="UP001217582"/>
    </source>
</evidence>
<dbReference type="FunFam" id="3.40.190.80:FF:000003">
    <property type="entry name" value="PAP-specific phosphatase HAL2-like"/>
    <property type="match status" value="1"/>
</dbReference>
<comment type="catalytic activity">
    <reaction evidence="8">
        <text>adenosine 3',5'-bisphosphate + H2O = AMP + phosphate</text>
        <dbReference type="Rhea" id="RHEA:10040"/>
        <dbReference type="ChEBI" id="CHEBI:15377"/>
        <dbReference type="ChEBI" id="CHEBI:43474"/>
        <dbReference type="ChEBI" id="CHEBI:58343"/>
        <dbReference type="ChEBI" id="CHEBI:456215"/>
        <dbReference type="EC" id="3.1.3.7"/>
    </reaction>
    <physiologicalReaction direction="left-to-right" evidence="8">
        <dbReference type="Rhea" id="RHEA:10041"/>
    </physiologicalReaction>
</comment>
<dbReference type="EC" id="3.1.3.7" evidence="3"/>
<dbReference type="Pfam" id="PF00459">
    <property type="entry name" value="Inositol_P"/>
    <property type="match status" value="1"/>
</dbReference>
<evidence type="ECO:0000313" key="11">
    <source>
        <dbReference type="EMBL" id="WFD15843.1"/>
    </source>
</evidence>
<feature type="binding site" evidence="10">
    <location>
        <position position="164"/>
    </location>
    <ligand>
        <name>Mg(2+)</name>
        <dbReference type="ChEBI" id="CHEBI:18420"/>
        <label>1</label>
        <note>catalytic</note>
    </ligand>
</feature>
<name>A0AAJ5Z2Q2_9BASI</name>
<comment type="similarity">
    <text evidence="2">Belongs to the inositol monophosphatase superfamily.</text>
</comment>
<evidence type="ECO:0000256" key="9">
    <source>
        <dbReference type="ARBA" id="ARBA00044484"/>
    </source>
</evidence>
<comment type="catalytic activity">
    <reaction evidence="7">
        <text>adenosine 2',5'-bisphosphate + H2O = AMP + phosphate</text>
        <dbReference type="Rhea" id="RHEA:77643"/>
        <dbReference type="ChEBI" id="CHEBI:15377"/>
        <dbReference type="ChEBI" id="CHEBI:43474"/>
        <dbReference type="ChEBI" id="CHEBI:194156"/>
        <dbReference type="ChEBI" id="CHEBI:456215"/>
        <dbReference type="EC" id="3.1.3.7"/>
    </reaction>
    <physiologicalReaction direction="left-to-right" evidence="7">
        <dbReference type="Rhea" id="RHEA:77644"/>
    </physiologicalReaction>
</comment>
<dbReference type="GO" id="GO:0046854">
    <property type="term" value="P:phosphatidylinositol phosphate biosynthetic process"/>
    <property type="evidence" value="ECO:0007669"/>
    <property type="project" value="InterPro"/>
</dbReference>
<dbReference type="InterPro" id="IPR006239">
    <property type="entry name" value="DPNP"/>
</dbReference>
<protein>
    <recommendedName>
        <fullName evidence="3">3'(2'),5'-bisphosphate nucleotidase</fullName>
        <ecNumber evidence="3">3.1.3.7</ecNumber>
    </recommendedName>
</protein>
<dbReference type="InterPro" id="IPR000760">
    <property type="entry name" value="Inositol_monophosphatase-like"/>
</dbReference>
<keyword evidence="4 10" id="KW-0479">Metal-binding</keyword>
<keyword evidence="5 11" id="KW-0378">Hydrolase</keyword>
<dbReference type="CDD" id="cd01517">
    <property type="entry name" value="PAP_phosphatase"/>
    <property type="match status" value="1"/>
</dbReference>
<dbReference type="GO" id="GO:0000103">
    <property type="term" value="P:sulfate assimilation"/>
    <property type="evidence" value="ECO:0007669"/>
    <property type="project" value="TreeGrafter"/>
</dbReference>
<evidence type="ECO:0000256" key="5">
    <source>
        <dbReference type="ARBA" id="ARBA00022801"/>
    </source>
</evidence>
<evidence type="ECO:0000256" key="1">
    <source>
        <dbReference type="ARBA" id="ARBA00001946"/>
    </source>
</evidence>
<dbReference type="PROSITE" id="PS00630">
    <property type="entry name" value="IMP_2"/>
    <property type="match status" value="1"/>
</dbReference>
<dbReference type="PANTHER" id="PTHR43200">
    <property type="entry name" value="PHOSPHATASE"/>
    <property type="match status" value="1"/>
</dbReference>
<evidence type="ECO:0000256" key="8">
    <source>
        <dbReference type="ARBA" id="ARBA00044479"/>
    </source>
</evidence>
<organism evidence="11 12">
    <name type="scientific">Malassezia arunalokei</name>
    <dbReference type="NCBI Taxonomy" id="1514897"/>
    <lineage>
        <taxon>Eukaryota</taxon>
        <taxon>Fungi</taxon>
        <taxon>Dikarya</taxon>
        <taxon>Basidiomycota</taxon>
        <taxon>Ustilaginomycotina</taxon>
        <taxon>Malasseziomycetes</taxon>
        <taxon>Malasseziales</taxon>
        <taxon>Malasseziaceae</taxon>
        <taxon>Malassezia</taxon>
    </lineage>
</organism>
<evidence type="ECO:0000256" key="3">
    <source>
        <dbReference type="ARBA" id="ARBA00012633"/>
    </source>
</evidence>
<accession>A0AAJ5Z2Q2</accession>
<dbReference type="InterPro" id="IPR020583">
    <property type="entry name" value="Inositol_monoP_metal-BS"/>
</dbReference>
<feature type="binding site" evidence="10">
    <location>
        <position position="161"/>
    </location>
    <ligand>
        <name>Mg(2+)</name>
        <dbReference type="ChEBI" id="CHEBI:18420"/>
        <label>1</label>
        <note>catalytic</note>
    </ligand>
</feature>
<feature type="binding site" evidence="10">
    <location>
        <position position="323"/>
    </location>
    <ligand>
        <name>Mg(2+)</name>
        <dbReference type="ChEBI" id="CHEBI:18420"/>
        <label>1</label>
        <note>catalytic</note>
    </ligand>
</feature>
<evidence type="ECO:0000256" key="2">
    <source>
        <dbReference type="ARBA" id="ARBA00009759"/>
    </source>
</evidence>
<dbReference type="InterPro" id="IPR051090">
    <property type="entry name" value="Inositol_monoP_superfamily"/>
</dbReference>
<dbReference type="GO" id="GO:0046872">
    <property type="term" value="F:metal ion binding"/>
    <property type="evidence" value="ECO:0007669"/>
    <property type="project" value="UniProtKB-KW"/>
</dbReference>
<dbReference type="GO" id="GO:0008441">
    <property type="term" value="F:3'(2'),5'-bisphosphate nucleotidase activity"/>
    <property type="evidence" value="ECO:0007669"/>
    <property type="project" value="UniProtKB-EC"/>
</dbReference>
<evidence type="ECO:0000256" key="6">
    <source>
        <dbReference type="ARBA" id="ARBA00022842"/>
    </source>
</evidence>
<reference evidence="11 12" key="1">
    <citation type="submission" date="2023-03" db="EMBL/GenBank/DDBJ databases">
        <title>Mating type loci evolution in Malassezia.</title>
        <authorList>
            <person name="Coelho M.A."/>
        </authorList>
    </citation>
    <scope>NUCLEOTIDE SEQUENCE [LARGE SCALE GENOMIC DNA]</scope>
    <source>
        <strain evidence="11 12">CBS 13387</strain>
    </source>
</reference>
<dbReference type="PROSITE" id="PS00629">
    <property type="entry name" value="IMP_1"/>
    <property type="match status" value="1"/>
</dbReference>
<evidence type="ECO:0000256" key="7">
    <source>
        <dbReference type="ARBA" id="ARBA00044466"/>
    </source>
</evidence>
<dbReference type="PANTHER" id="PTHR43200:SF6">
    <property type="entry name" value="3'(2'),5'-BISPHOSPHATE NUCLEOTIDASE"/>
    <property type="match status" value="1"/>
</dbReference>
<dbReference type="Gene3D" id="3.30.540.10">
    <property type="entry name" value="Fructose-1,6-Bisphosphatase, subunit A, domain 1"/>
    <property type="match status" value="1"/>
</dbReference>
<feature type="binding site" evidence="10">
    <location>
        <position position="163"/>
    </location>
    <ligand>
        <name>Mg(2+)</name>
        <dbReference type="ChEBI" id="CHEBI:18420"/>
        <label>1</label>
        <note>catalytic</note>
    </ligand>
</feature>
<gene>
    <name evidence="11" type="primary">MET22</name>
    <name evidence="11" type="ORF">MARU1_001867</name>
</gene>
<keyword evidence="12" id="KW-1185">Reference proteome</keyword>
<dbReference type="InterPro" id="IPR020550">
    <property type="entry name" value="Inositol_monophosphatase_CS"/>
</dbReference>
<comment type="catalytic activity">
    <reaction evidence="9">
        <text>3'-phosphoadenylyl sulfate + H2O = adenosine 5'-phosphosulfate + phosphate</text>
        <dbReference type="Rhea" id="RHEA:77639"/>
        <dbReference type="ChEBI" id="CHEBI:15377"/>
        <dbReference type="ChEBI" id="CHEBI:43474"/>
        <dbReference type="ChEBI" id="CHEBI:58243"/>
        <dbReference type="ChEBI" id="CHEBI:58339"/>
        <dbReference type="EC" id="3.1.3.7"/>
    </reaction>
    <physiologicalReaction direction="left-to-right" evidence="9">
        <dbReference type="Rhea" id="RHEA:77640"/>
    </physiologicalReaction>
</comment>
<evidence type="ECO:0000256" key="4">
    <source>
        <dbReference type="ARBA" id="ARBA00022723"/>
    </source>
</evidence>
<dbReference type="EMBL" id="CP119918">
    <property type="protein sequence ID" value="WFD15843.1"/>
    <property type="molecule type" value="Genomic_DNA"/>
</dbReference>
<sequence>MLSWFTRALRVGVKPAYRSTLRIQTISTMGAYLADERAVAMAAVRTACAITTKVFKTLTSDESVTKKDKSPVTIGDFSAQAAVNYILKEHFPQDNIVAEETSTDLQGDAGKSIRDKVSQLVNEALQASGDIQQPLSDDDILSSIDEGAFEGGSDSRFWTLDPIDGTKGFLRGGQYAVCLALIINGHIELGVMGCPNLPRDVSQPKPKDGDIRHSSMEGLGVLFVAARGHGAFVAPINDTEAPLEPIHMRDLEGDFTRATFCESVEAGHSSLGTNARIAQILGMGDQHVRMDSQAKYASISRGDGDVYLRLPVGDGSYQEKIWDHASGSLLVAEAGGTVSDLAGRPLNFGLGRVLSANKGVVACQSNMHARVIEAVASALKEEGRSGLLSV</sequence>
<dbReference type="NCBIfam" id="TIGR01330">
    <property type="entry name" value="bisphos_HAL2"/>
    <property type="match status" value="1"/>
</dbReference>
<proteinExistence type="inferred from homology"/>